<dbReference type="SMART" id="SM00232">
    <property type="entry name" value="JAB_MPN"/>
    <property type="match status" value="1"/>
</dbReference>
<keyword evidence="8" id="KW-1185">Reference proteome</keyword>
<dbReference type="Proteomes" id="UP000887565">
    <property type="component" value="Unplaced"/>
</dbReference>
<evidence type="ECO:0000313" key="8">
    <source>
        <dbReference type="Proteomes" id="UP000887565"/>
    </source>
</evidence>
<dbReference type="FunFam" id="3.40.140.10:FF:000026">
    <property type="entry name" value="26S proteasome non-ATPase regulatory subunit 14"/>
    <property type="match status" value="1"/>
</dbReference>
<dbReference type="GO" id="GO:0000502">
    <property type="term" value="C:proteasome complex"/>
    <property type="evidence" value="ECO:0007669"/>
    <property type="project" value="UniProtKB-KW"/>
</dbReference>
<dbReference type="PANTHER" id="PTHR10410">
    <property type="entry name" value="EUKARYOTIC TRANSLATION INITIATION FACTOR 3 -RELATED"/>
    <property type="match status" value="1"/>
</dbReference>
<evidence type="ECO:0000259" key="7">
    <source>
        <dbReference type="PROSITE" id="PS50249"/>
    </source>
</evidence>
<dbReference type="InterPro" id="IPR037518">
    <property type="entry name" value="MPN"/>
</dbReference>
<keyword evidence="1" id="KW-0645">Protease</keyword>
<dbReference type="SUPFAM" id="SSF102712">
    <property type="entry name" value="JAB1/MPN domain"/>
    <property type="match status" value="1"/>
</dbReference>
<keyword evidence="4" id="KW-0862">Zinc</keyword>
<organism evidence="8 9">
    <name type="scientific">Romanomermis culicivorax</name>
    <name type="common">Nematode worm</name>
    <dbReference type="NCBI Taxonomy" id="13658"/>
    <lineage>
        <taxon>Eukaryota</taxon>
        <taxon>Metazoa</taxon>
        <taxon>Ecdysozoa</taxon>
        <taxon>Nematoda</taxon>
        <taxon>Enoplea</taxon>
        <taxon>Dorylaimia</taxon>
        <taxon>Mermithida</taxon>
        <taxon>Mermithoidea</taxon>
        <taxon>Mermithidae</taxon>
        <taxon>Romanomermis</taxon>
    </lineage>
</organism>
<dbReference type="CDD" id="cd08069">
    <property type="entry name" value="MPN_RPN11_CSN5"/>
    <property type="match status" value="1"/>
</dbReference>
<dbReference type="Pfam" id="PF23594">
    <property type="entry name" value="RPN11_C"/>
    <property type="match status" value="1"/>
</dbReference>
<evidence type="ECO:0000256" key="5">
    <source>
        <dbReference type="ARBA" id="ARBA00022942"/>
    </source>
</evidence>
<dbReference type="InterPro" id="IPR050242">
    <property type="entry name" value="JAMM_MPN+_peptidase_M67A"/>
</dbReference>
<keyword evidence="2" id="KW-0479">Metal-binding</keyword>
<dbReference type="Pfam" id="PF01398">
    <property type="entry name" value="JAB"/>
    <property type="match status" value="1"/>
</dbReference>
<evidence type="ECO:0000256" key="2">
    <source>
        <dbReference type="ARBA" id="ARBA00022723"/>
    </source>
</evidence>
<evidence type="ECO:0000256" key="1">
    <source>
        <dbReference type="ARBA" id="ARBA00022670"/>
    </source>
</evidence>
<dbReference type="InterPro" id="IPR056263">
    <property type="entry name" value="RPN11_C"/>
</dbReference>
<dbReference type="AlphaFoldDB" id="A0A915K1M0"/>
<accession>A0A915K1M0</accession>
<feature type="domain" description="MPN" evidence="7">
    <location>
        <begin position="68"/>
        <end position="203"/>
    </location>
</feature>
<evidence type="ECO:0000313" key="9">
    <source>
        <dbReference type="WBParaSite" id="nRc.2.0.1.t32573-RA"/>
    </source>
</evidence>
<evidence type="ECO:0000256" key="6">
    <source>
        <dbReference type="ARBA" id="ARBA00023049"/>
    </source>
</evidence>
<evidence type="ECO:0000256" key="3">
    <source>
        <dbReference type="ARBA" id="ARBA00022801"/>
    </source>
</evidence>
<dbReference type="WBParaSite" id="nRc.2.0.1.t32573-RA">
    <property type="protein sequence ID" value="nRc.2.0.1.t32573-RA"/>
    <property type="gene ID" value="nRc.2.0.1.g32573"/>
</dbReference>
<keyword evidence="6" id="KW-0482">Metalloprotease</keyword>
<sequence length="370" mass="40999">SVIQGKLRTVVHCSLHYCPPHVYTSSNTTLTRQNGQIMEQLLQKLLASRRASAADGLDLQIPDSGEQVYISSLALLKMLKHARAGVPMEVMGLMLGSFVDLYTVIVVDVFAMPQSGTGVSVEAVDPAYQAKMLEMLKLVGRQETVVGWYHSHPGFGCWFSSTDQATQKSFEQLNKRVVGVVVDPIQSVKGKVVIDAFRCYDEMALTVQAEGRETTSNIGHLHKSSVVALVHGLNKSYYSLAINYRSNELEQKMLLSVHAKSWHESLSLSTFAKCCANNEQDIRALCTAAKSYANVRDLIFSTCVYSLFLFKIIKEESTLKLEELKIKNIGKLDPKRQTEDKAKEMLQRAILHSLGTTINISTSGQSSVYS</sequence>
<evidence type="ECO:0000256" key="4">
    <source>
        <dbReference type="ARBA" id="ARBA00022833"/>
    </source>
</evidence>
<protein>
    <submittedName>
        <fullName evidence="9">MPN domain-containing protein</fullName>
    </submittedName>
</protein>
<keyword evidence="3" id="KW-0378">Hydrolase</keyword>
<keyword evidence="5" id="KW-0647">Proteasome</keyword>
<dbReference type="PROSITE" id="PS50249">
    <property type="entry name" value="MPN"/>
    <property type="match status" value="1"/>
</dbReference>
<dbReference type="InterPro" id="IPR000555">
    <property type="entry name" value="JAMM/MPN+_dom"/>
</dbReference>
<dbReference type="Gene3D" id="3.40.140.10">
    <property type="entry name" value="Cytidine Deaminase, domain 2"/>
    <property type="match status" value="1"/>
</dbReference>
<dbReference type="GO" id="GO:0008237">
    <property type="term" value="F:metallopeptidase activity"/>
    <property type="evidence" value="ECO:0007669"/>
    <property type="project" value="UniProtKB-KW"/>
</dbReference>
<dbReference type="GO" id="GO:0046872">
    <property type="term" value="F:metal ion binding"/>
    <property type="evidence" value="ECO:0007669"/>
    <property type="project" value="UniProtKB-KW"/>
</dbReference>
<name>A0A915K1M0_ROMCU</name>
<reference evidence="9" key="1">
    <citation type="submission" date="2022-11" db="UniProtKB">
        <authorList>
            <consortium name="WormBaseParasite"/>
        </authorList>
    </citation>
    <scope>IDENTIFICATION</scope>
</reference>
<dbReference type="GO" id="GO:0006508">
    <property type="term" value="P:proteolysis"/>
    <property type="evidence" value="ECO:0007669"/>
    <property type="project" value="UniProtKB-KW"/>
</dbReference>
<proteinExistence type="predicted"/>